<evidence type="ECO:0000313" key="4">
    <source>
        <dbReference type="EMBL" id="BDE07338.1"/>
    </source>
</evidence>
<dbReference type="Pfam" id="PF00202">
    <property type="entry name" value="Aminotran_3"/>
    <property type="match status" value="1"/>
</dbReference>
<evidence type="ECO:0000256" key="2">
    <source>
        <dbReference type="ARBA" id="ARBA00022898"/>
    </source>
</evidence>
<dbReference type="GO" id="GO:0030170">
    <property type="term" value="F:pyridoxal phosphate binding"/>
    <property type="evidence" value="ECO:0007669"/>
    <property type="project" value="InterPro"/>
</dbReference>
<dbReference type="SUPFAM" id="SSF53383">
    <property type="entry name" value="PLP-dependent transferases"/>
    <property type="match status" value="1"/>
</dbReference>
<proteinExistence type="inferred from homology"/>
<dbReference type="PANTHER" id="PTHR43713">
    <property type="entry name" value="GLUTAMATE-1-SEMIALDEHYDE 2,1-AMINOMUTASE"/>
    <property type="match status" value="1"/>
</dbReference>
<dbReference type="Gene3D" id="3.40.640.10">
    <property type="entry name" value="Type I PLP-dependent aspartate aminotransferase-like (Major domain)"/>
    <property type="match status" value="1"/>
</dbReference>
<name>A0AAN1XXR7_UNVUL</name>
<dbReference type="PANTHER" id="PTHR43713:SF3">
    <property type="entry name" value="GLUTAMATE-1-SEMIALDEHYDE 2,1-AMINOMUTASE 1, CHLOROPLASTIC-RELATED"/>
    <property type="match status" value="1"/>
</dbReference>
<comment type="cofactor">
    <cofactor evidence="1">
        <name>pyridoxal 5'-phosphate</name>
        <dbReference type="ChEBI" id="CHEBI:597326"/>
    </cofactor>
</comment>
<dbReference type="GO" id="GO:0008483">
    <property type="term" value="F:transaminase activity"/>
    <property type="evidence" value="ECO:0007669"/>
    <property type="project" value="InterPro"/>
</dbReference>
<evidence type="ECO:0000256" key="3">
    <source>
        <dbReference type="RuleBase" id="RU003560"/>
    </source>
</evidence>
<dbReference type="InterPro" id="IPR015424">
    <property type="entry name" value="PyrdxlP-dep_Trfase"/>
</dbReference>
<gene>
    <name evidence="4" type="primary">hemL_2</name>
    <name evidence="4" type="ORF">WPS_26140</name>
</gene>
<dbReference type="InterPro" id="IPR015422">
    <property type="entry name" value="PyrdxlP-dep_Trfase_small"/>
</dbReference>
<comment type="similarity">
    <text evidence="3">Belongs to the class-III pyridoxal-phosphate-dependent aminotransferase family.</text>
</comment>
<dbReference type="KEGG" id="vab:WPS_26140"/>
<keyword evidence="2 3" id="KW-0663">Pyridoxal phosphate</keyword>
<sequence>MRAEGPYAYDEQGRRYADYVMAYGPLLFGHTPPFLGGLDALAARGVVYGSTSPDELALAERIRGHLPSMERLRFTTTGSEAVQSAIRVARAWTGRDAVLKFSGNYHGHFDLALQDAGASAETPHAGGSGIPRAVVGDLAVARYNDLDDVDRLLAMLDGRVAAILVEPVCGNMGLVETVPGFLEGLRARADRCGAVLIFDEIITWLRLGLGGAQARVGVTPDLTTVGKVLGGGFPVAAFGGRAEIMAMLAPDGPAFTGGTHAGMPFGIALGLRVLDYLETHADVLAQTERRARALAASIRASLRALALDYAVLQLASIVDFKFRSGPPTRSYDDQQRDDQRAYAAFYHAMRERGVLLPPSHNEVMFLSTAHGDDDVAFTAGAIEASLRDLRAKGIV</sequence>
<reference evidence="4 5" key="1">
    <citation type="journal article" date="2022" name="ISME Commun">
        <title>Vulcanimicrobium alpinus gen. nov. sp. nov., the first cultivated representative of the candidate phylum 'Eremiobacterota', is a metabolically versatile aerobic anoxygenic phototroph.</title>
        <authorList>
            <person name="Yabe S."/>
            <person name="Muto K."/>
            <person name="Abe K."/>
            <person name="Yokota A."/>
            <person name="Staudigel H."/>
            <person name="Tebo B.M."/>
        </authorList>
    </citation>
    <scope>NUCLEOTIDE SEQUENCE [LARGE SCALE GENOMIC DNA]</scope>
    <source>
        <strain evidence="4 5">WC8-2</strain>
    </source>
</reference>
<accession>A0AAN1XXR7</accession>
<evidence type="ECO:0000256" key="1">
    <source>
        <dbReference type="ARBA" id="ARBA00001933"/>
    </source>
</evidence>
<dbReference type="InterPro" id="IPR005814">
    <property type="entry name" value="Aminotrans_3"/>
</dbReference>
<dbReference type="Gene3D" id="3.90.1150.10">
    <property type="entry name" value="Aspartate Aminotransferase, domain 1"/>
    <property type="match status" value="1"/>
</dbReference>
<dbReference type="CDD" id="cd00610">
    <property type="entry name" value="OAT_like"/>
    <property type="match status" value="1"/>
</dbReference>
<protein>
    <submittedName>
        <fullName evidence="4">Glutamate-1-semialdehyde 2,1-aminomutase</fullName>
    </submittedName>
</protein>
<organism evidence="4 5">
    <name type="scientific">Vulcanimicrobium alpinum</name>
    <dbReference type="NCBI Taxonomy" id="3016050"/>
    <lineage>
        <taxon>Bacteria</taxon>
        <taxon>Bacillati</taxon>
        <taxon>Vulcanimicrobiota</taxon>
        <taxon>Vulcanimicrobiia</taxon>
        <taxon>Vulcanimicrobiales</taxon>
        <taxon>Vulcanimicrobiaceae</taxon>
        <taxon>Vulcanimicrobium</taxon>
    </lineage>
</organism>
<evidence type="ECO:0000313" key="5">
    <source>
        <dbReference type="Proteomes" id="UP001317532"/>
    </source>
</evidence>
<dbReference type="InterPro" id="IPR015421">
    <property type="entry name" value="PyrdxlP-dep_Trfase_major"/>
</dbReference>
<dbReference type="AlphaFoldDB" id="A0AAN1XXR7"/>
<keyword evidence="5" id="KW-1185">Reference proteome</keyword>
<dbReference type="EMBL" id="AP025523">
    <property type="protein sequence ID" value="BDE07338.1"/>
    <property type="molecule type" value="Genomic_DNA"/>
</dbReference>
<dbReference type="Proteomes" id="UP001317532">
    <property type="component" value="Chromosome"/>
</dbReference>